<organism evidence="3 4">
    <name type="scientific">Seohaeicola zhoushanensis</name>
    <dbReference type="NCBI Taxonomy" id="1569283"/>
    <lineage>
        <taxon>Bacteria</taxon>
        <taxon>Pseudomonadati</taxon>
        <taxon>Pseudomonadota</taxon>
        <taxon>Alphaproteobacteria</taxon>
        <taxon>Rhodobacterales</taxon>
        <taxon>Roseobacteraceae</taxon>
        <taxon>Seohaeicola</taxon>
    </lineage>
</organism>
<evidence type="ECO:0000313" key="4">
    <source>
        <dbReference type="Proteomes" id="UP000626220"/>
    </source>
</evidence>
<dbReference type="PANTHER" id="PTHR21240:SF28">
    <property type="entry name" value="ISO-OROTATE DECARBOXYLASE (EUROFUNG)"/>
    <property type="match status" value="1"/>
</dbReference>
<dbReference type="PANTHER" id="PTHR21240">
    <property type="entry name" value="2-AMINO-3-CARBOXYLMUCONATE-6-SEMIALDEHYDE DECARBOXYLASE"/>
    <property type="match status" value="1"/>
</dbReference>
<dbReference type="GO" id="GO:0019748">
    <property type="term" value="P:secondary metabolic process"/>
    <property type="evidence" value="ECO:0007669"/>
    <property type="project" value="TreeGrafter"/>
</dbReference>
<evidence type="ECO:0000256" key="1">
    <source>
        <dbReference type="ARBA" id="ARBA00023239"/>
    </source>
</evidence>
<dbReference type="GO" id="GO:0016787">
    <property type="term" value="F:hydrolase activity"/>
    <property type="evidence" value="ECO:0007669"/>
    <property type="project" value="InterPro"/>
</dbReference>
<dbReference type="InterPro" id="IPR006680">
    <property type="entry name" value="Amidohydro-rel"/>
</dbReference>
<sequence length="325" mass="35497">MQRIDMHAHFYGGGLVDFLHDRAERPCLRTRADGVEVMLAMNGEFPFTPAHHDAQVGLARMAEIGLTRRMLTFPGALCVDSLPAGEVAAPITAFNDHLAGLKGDRLTGLAGLPLADMQLAARELRRVRRELRLPGAILPSDYFNSIEDARKLAPVLEAASEEGSLLMLHPGPMAGQSPAPLAPDFPQYRTSVIQLQAQAAQTALTVVLGGLLDHYPGIRFQVVNLGGTLPFVFERLEAVARHRNADQPFPTGALRRIWYDCASLGPRALEAAVALYGADRIMLGSDYPIFHDDPWENALAPARITEEEREQIAWRTAASLLDGLE</sequence>
<dbReference type="Pfam" id="PF04909">
    <property type="entry name" value="Amidohydro_2"/>
    <property type="match status" value="1"/>
</dbReference>
<reference evidence="3" key="1">
    <citation type="journal article" date="2014" name="Int. J. Syst. Evol. Microbiol.">
        <title>Complete genome sequence of Corynebacterium casei LMG S-19264T (=DSM 44701T), isolated from a smear-ripened cheese.</title>
        <authorList>
            <consortium name="US DOE Joint Genome Institute (JGI-PGF)"/>
            <person name="Walter F."/>
            <person name="Albersmeier A."/>
            <person name="Kalinowski J."/>
            <person name="Ruckert C."/>
        </authorList>
    </citation>
    <scope>NUCLEOTIDE SEQUENCE</scope>
    <source>
        <strain evidence="3">KCTC 42650</strain>
    </source>
</reference>
<reference evidence="3" key="2">
    <citation type="submission" date="2020-09" db="EMBL/GenBank/DDBJ databases">
        <authorList>
            <person name="Sun Q."/>
            <person name="Kim S."/>
        </authorList>
    </citation>
    <scope>NUCLEOTIDE SEQUENCE</scope>
    <source>
        <strain evidence="3">KCTC 42650</strain>
    </source>
</reference>
<keyword evidence="4" id="KW-1185">Reference proteome</keyword>
<dbReference type="Proteomes" id="UP000626220">
    <property type="component" value="Unassembled WGS sequence"/>
</dbReference>
<dbReference type="InterPro" id="IPR032466">
    <property type="entry name" value="Metal_Hydrolase"/>
</dbReference>
<name>A0A8J3GWX6_9RHOB</name>
<protein>
    <submittedName>
        <fullName evidence="3">Putative amidohydrolase (Aminocarboxymuconate-semialdehyde decarboxylase)</fullName>
    </submittedName>
</protein>
<dbReference type="SUPFAM" id="SSF51556">
    <property type="entry name" value="Metallo-dependent hydrolases"/>
    <property type="match status" value="1"/>
</dbReference>
<comment type="caution">
    <text evidence="3">The sequence shown here is derived from an EMBL/GenBank/DDBJ whole genome shotgun (WGS) entry which is preliminary data.</text>
</comment>
<gene>
    <name evidence="3" type="ORF">GCM10017056_16150</name>
</gene>
<keyword evidence="1" id="KW-0456">Lyase</keyword>
<evidence type="ECO:0000259" key="2">
    <source>
        <dbReference type="Pfam" id="PF04909"/>
    </source>
</evidence>
<dbReference type="EMBL" id="BNCJ01000003">
    <property type="protein sequence ID" value="GHF45308.1"/>
    <property type="molecule type" value="Genomic_DNA"/>
</dbReference>
<proteinExistence type="predicted"/>
<evidence type="ECO:0000313" key="3">
    <source>
        <dbReference type="EMBL" id="GHF45308.1"/>
    </source>
</evidence>
<feature type="domain" description="Amidohydrolase-related" evidence="2">
    <location>
        <begin position="4"/>
        <end position="321"/>
    </location>
</feature>
<dbReference type="Gene3D" id="3.20.20.140">
    <property type="entry name" value="Metal-dependent hydrolases"/>
    <property type="match status" value="1"/>
</dbReference>
<accession>A0A8J3GWX6</accession>
<dbReference type="InterPro" id="IPR032465">
    <property type="entry name" value="ACMSD"/>
</dbReference>
<dbReference type="RefSeq" id="WP_189679557.1">
    <property type="nucleotide sequence ID" value="NZ_BNCJ01000003.1"/>
</dbReference>
<dbReference type="GO" id="GO:0016831">
    <property type="term" value="F:carboxy-lyase activity"/>
    <property type="evidence" value="ECO:0007669"/>
    <property type="project" value="InterPro"/>
</dbReference>
<dbReference type="GO" id="GO:0005737">
    <property type="term" value="C:cytoplasm"/>
    <property type="evidence" value="ECO:0007669"/>
    <property type="project" value="TreeGrafter"/>
</dbReference>
<dbReference type="AlphaFoldDB" id="A0A8J3GWX6"/>